<name>A0AAN7W003_9PEZI</name>
<protein>
    <submittedName>
        <fullName evidence="1">Uncharacterized protein</fullName>
    </submittedName>
</protein>
<evidence type="ECO:0000313" key="2">
    <source>
        <dbReference type="Proteomes" id="UP001310594"/>
    </source>
</evidence>
<accession>A0AAN7W003</accession>
<proteinExistence type="predicted"/>
<dbReference type="EMBL" id="JAVRQU010000015">
    <property type="protein sequence ID" value="KAK5694554.1"/>
    <property type="molecule type" value="Genomic_DNA"/>
</dbReference>
<dbReference type="AlphaFoldDB" id="A0AAN7W003"/>
<reference evidence="1" key="1">
    <citation type="submission" date="2023-08" db="EMBL/GenBank/DDBJ databases">
        <title>Black Yeasts Isolated from many extreme environments.</title>
        <authorList>
            <person name="Coleine C."/>
            <person name="Stajich J.E."/>
            <person name="Selbmann L."/>
        </authorList>
    </citation>
    <scope>NUCLEOTIDE SEQUENCE</scope>
    <source>
        <strain evidence="1">CCFEE 5810</strain>
    </source>
</reference>
<sequence>MVRKIAYTGVSRAPVDKPLIERDRYSFGRPLKFQKPHPLDLIYSAVPPILDDFNQQCFHYLADPLQISALSAAPTLLFACDTAPVVHLLGRVNTFIKVQLKLVCDLDAGWSAGTVMLRMGGRWVPLRTWLSSPAYPEQRAWPGLYKAAIELQYQQYMARNGGLQWRNDAGEGLPTEIWRHILLFCVGEYIEPYHTTEVEECTDEEGGDEPSTKKKPLTILTGHGAEKRIESPWTINPLHKQLPPVNRAFLELDKFNRATAHDVFWTSTTKRYMSERRLAEIPTQIQPRYWDCLRRMELAFTHVDFFALFHCKIKPFVWLPKAPAATVLLDLPNLRYLELFFMSTIETDYSPWKCALEGKYVDTEPTDTRIDMYRLPCQKVLVDWIFRFAAGWLTKMKRLSRVELSGYIKTETKEKWEPILNSKNRDQYTGYIEDEKQAVVDLPDSEFPPRCYCPKPCGFNELDRERREEICGHGPGDSCRCYNNGPKIGDFKRTARDYEFDHDDTFKGEDGMAWLLDLSRRDEIMRFEPNINNLYN</sequence>
<organism evidence="1 2">
    <name type="scientific">Elasticomyces elasticus</name>
    <dbReference type="NCBI Taxonomy" id="574655"/>
    <lineage>
        <taxon>Eukaryota</taxon>
        <taxon>Fungi</taxon>
        <taxon>Dikarya</taxon>
        <taxon>Ascomycota</taxon>
        <taxon>Pezizomycotina</taxon>
        <taxon>Dothideomycetes</taxon>
        <taxon>Dothideomycetidae</taxon>
        <taxon>Mycosphaerellales</taxon>
        <taxon>Teratosphaeriaceae</taxon>
        <taxon>Elasticomyces</taxon>
    </lineage>
</organism>
<gene>
    <name evidence="1" type="ORF">LTR97_009144</name>
</gene>
<evidence type="ECO:0000313" key="1">
    <source>
        <dbReference type="EMBL" id="KAK5694554.1"/>
    </source>
</evidence>
<dbReference type="Proteomes" id="UP001310594">
    <property type="component" value="Unassembled WGS sequence"/>
</dbReference>
<comment type="caution">
    <text evidence="1">The sequence shown here is derived from an EMBL/GenBank/DDBJ whole genome shotgun (WGS) entry which is preliminary data.</text>
</comment>